<keyword evidence="2" id="KW-0472">Membrane</keyword>
<feature type="compositionally biased region" description="Polar residues" evidence="1">
    <location>
        <begin position="119"/>
        <end position="129"/>
    </location>
</feature>
<proteinExistence type="predicted"/>
<gene>
    <name evidence="3" type="ORF">GCM10023183_08890</name>
</gene>
<evidence type="ECO:0000313" key="4">
    <source>
        <dbReference type="Proteomes" id="UP001501844"/>
    </source>
</evidence>
<reference evidence="4" key="1">
    <citation type="journal article" date="2019" name="Int. J. Syst. Evol. Microbiol.">
        <title>The Global Catalogue of Microorganisms (GCM) 10K type strain sequencing project: providing services to taxonomists for standard genome sequencing and annotation.</title>
        <authorList>
            <consortium name="The Broad Institute Genomics Platform"/>
            <consortium name="The Broad Institute Genome Sequencing Center for Infectious Disease"/>
            <person name="Wu L."/>
            <person name="Ma J."/>
        </authorList>
    </citation>
    <scope>NUCLEOTIDE SEQUENCE [LARGE SCALE GENOMIC DNA]</scope>
    <source>
        <strain evidence="4">JCM 17917</strain>
    </source>
</reference>
<organism evidence="3 4">
    <name type="scientific">Nibribacter koreensis</name>
    <dbReference type="NCBI Taxonomy" id="1084519"/>
    <lineage>
        <taxon>Bacteria</taxon>
        <taxon>Pseudomonadati</taxon>
        <taxon>Bacteroidota</taxon>
        <taxon>Cytophagia</taxon>
        <taxon>Cytophagales</taxon>
        <taxon>Hymenobacteraceae</taxon>
        <taxon>Nibribacter</taxon>
    </lineage>
</organism>
<dbReference type="PROSITE" id="PS51257">
    <property type="entry name" value="PROKAR_LIPOPROTEIN"/>
    <property type="match status" value="1"/>
</dbReference>
<evidence type="ECO:0000256" key="1">
    <source>
        <dbReference type="SAM" id="MobiDB-lite"/>
    </source>
</evidence>
<name>A0ABP8FB45_9BACT</name>
<comment type="caution">
    <text evidence="3">The sequence shown here is derived from an EMBL/GenBank/DDBJ whole genome shotgun (WGS) entry which is preliminary data.</text>
</comment>
<feature type="region of interest" description="Disordered" evidence="1">
    <location>
        <begin position="73"/>
        <end position="129"/>
    </location>
</feature>
<dbReference type="Proteomes" id="UP001501844">
    <property type="component" value="Unassembled WGS sequence"/>
</dbReference>
<keyword evidence="2" id="KW-1133">Transmembrane helix</keyword>
<keyword evidence="4" id="KW-1185">Reference proteome</keyword>
<protein>
    <submittedName>
        <fullName evidence="3">Uncharacterized protein</fullName>
    </submittedName>
</protein>
<sequence>MRLFYLCLLLGALTACKTARPVDPLQGTDAALTAPKASWADIFTAKKLKGNTIIFAGGDVSNAGPTKLKGSTLATNTQKAGDGSTLGAVSQAGADESKTKQSAVSEATAANTGGQGAQVSGNAESSATNTTRKGMPWYVLVGIGIAVGWIGPGLVKRIIKPV</sequence>
<keyword evidence="2" id="KW-0812">Transmembrane</keyword>
<feature type="transmembrane region" description="Helical" evidence="2">
    <location>
        <begin position="135"/>
        <end position="155"/>
    </location>
</feature>
<dbReference type="EMBL" id="BAABGX010000001">
    <property type="protein sequence ID" value="GAA4299541.1"/>
    <property type="molecule type" value="Genomic_DNA"/>
</dbReference>
<evidence type="ECO:0000256" key="2">
    <source>
        <dbReference type="SAM" id="Phobius"/>
    </source>
</evidence>
<dbReference type="RefSeq" id="WP_345162742.1">
    <property type="nucleotide sequence ID" value="NZ_BAABGX010000001.1"/>
</dbReference>
<accession>A0ABP8FB45</accession>
<evidence type="ECO:0000313" key="3">
    <source>
        <dbReference type="EMBL" id="GAA4299541.1"/>
    </source>
</evidence>